<dbReference type="RefSeq" id="WP_007037933.1">
    <property type="nucleotide sequence ID" value="NZ_DS480696.1"/>
</dbReference>
<dbReference type="GO" id="GO:0046914">
    <property type="term" value="F:transition metal ion binding"/>
    <property type="evidence" value="ECO:0007669"/>
    <property type="project" value="InterPro"/>
</dbReference>
<dbReference type="GeneID" id="97203604"/>
<feature type="domain" description="Ferrous iron transporter FeoA-like" evidence="2">
    <location>
        <begin position="1"/>
        <end position="70"/>
    </location>
</feature>
<dbReference type="Gene3D" id="2.30.30.90">
    <property type="match status" value="1"/>
</dbReference>
<protein>
    <recommendedName>
        <fullName evidence="2">Ferrous iron transporter FeoA-like domain-containing protein</fullName>
    </recommendedName>
</protein>
<accession>A8S065</accession>
<dbReference type="AlphaFoldDB" id="A8S065"/>
<sequence>MKLTDATEGKEYIVNSINTKDEELNAFLFSLGCYSGEPITVISRKHGGMVVSIKDGRYNIDSQLSDAIEV</sequence>
<keyword evidence="1" id="KW-0408">Iron</keyword>
<evidence type="ECO:0000256" key="1">
    <source>
        <dbReference type="ARBA" id="ARBA00023004"/>
    </source>
</evidence>
<proteinExistence type="predicted"/>
<organism evidence="3 4">
    <name type="scientific">Enterocloster bolteae (strain ATCC BAA-613 / DSM 15670 / CCUG 46953 / JCM 12243 / WAL 16351)</name>
    <name type="common">Clostridium bolteae</name>
    <dbReference type="NCBI Taxonomy" id="411902"/>
    <lineage>
        <taxon>Bacteria</taxon>
        <taxon>Bacillati</taxon>
        <taxon>Bacillota</taxon>
        <taxon>Clostridia</taxon>
        <taxon>Lachnospirales</taxon>
        <taxon>Lachnospiraceae</taxon>
        <taxon>Enterocloster</taxon>
    </lineage>
</organism>
<dbReference type="SUPFAM" id="SSF50037">
    <property type="entry name" value="C-terminal domain of transcriptional repressors"/>
    <property type="match status" value="1"/>
</dbReference>
<name>A8S065_ENTBW</name>
<dbReference type="SMART" id="SM00899">
    <property type="entry name" value="FeoA"/>
    <property type="match status" value="1"/>
</dbReference>
<evidence type="ECO:0000313" key="4">
    <source>
        <dbReference type="Proteomes" id="UP000005396"/>
    </source>
</evidence>
<evidence type="ECO:0000259" key="2">
    <source>
        <dbReference type="SMART" id="SM00899"/>
    </source>
</evidence>
<dbReference type="EMBL" id="ABCC02000041">
    <property type="protein sequence ID" value="EDP14203.1"/>
    <property type="molecule type" value="Genomic_DNA"/>
</dbReference>
<dbReference type="eggNOG" id="COG1918">
    <property type="taxonomic scope" value="Bacteria"/>
</dbReference>
<dbReference type="HOGENOM" id="CLU_150646_6_0_9"/>
<dbReference type="Pfam" id="PF04023">
    <property type="entry name" value="FeoA"/>
    <property type="match status" value="1"/>
</dbReference>
<reference evidence="3 4" key="2">
    <citation type="submission" date="2007-09" db="EMBL/GenBank/DDBJ databases">
        <title>Draft genome sequence of Clostridium bolteae (ATCC BAA-613).</title>
        <authorList>
            <person name="Sudarsanam P."/>
            <person name="Ley R."/>
            <person name="Guruge J."/>
            <person name="Turnbaugh P.J."/>
            <person name="Mahowald M."/>
            <person name="Liep D."/>
            <person name="Gordon J."/>
        </authorList>
    </citation>
    <scope>NUCLEOTIDE SEQUENCE [LARGE SCALE GENOMIC DNA]</scope>
    <source>
        <strain evidence="4">ATCC BAA-613 / DSM 15670 / CCUG 46953 / JCM 12243 / WAL 16351</strain>
    </source>
</reference>
<dbReference type="InterPro" id="IPR038157">
    <property type="entry name" value="FeoA_core_dom"/>
</dbReference>
<dbReference type="InterPro" id="IPR007167">
    <property type="entry name" value="Fe-transptr_FeoA-like"/>
</dbReference>
<comment type="caution">
    <text evidence="3">The sequence shown here is derived from an EMBL/GenBank/DDBJ whole genome shotgun (WGS) entry which is preliminary data.</text>
</comment>
<dbReference type="Proteomes" id="UP000005396">
    <property type="component" value="Unassembled WGS sequence"/>
</dbReference>
<gene>
    <name evidence="3" type="ORF">CLOBOL_05595</name>
</gene>
<evidence type="ECO:0000313" key="3">
    <source>
        <dbReference type="EMBL" id="EDP14203.1"/>
    </source>
</evidence>
<dbReference type="InterPro" id="IPR008988">
    <property type="entry name" value="Transcriptional_repressor_C"/>
</dbReference>
<dbReference type="PaxDb" id="411902-CLOBOL_05595"/>
<reference evidence="3 4" key="1">
    <citation type="submission" date="2007-08" db="EMBL/GenBank/DDBJ databases">
        <authorList>
            <person name="Fulton L."/>
            <person name="Clifton S."/>
            <person name="Fulton B."/>
            <person name="Xu J."/>
            <person name="Minx P."/>
            <person name="Pepin K.H."/>
            <person name="Johnson M."/>
            <person name="Thiruvilangam P."/>
            <person name="Bhonagiri V."/>
            <person name="Nash W.E."/>
            <person name="Mardis E.R."/>
            <person name="Wilson R.K."/>
        </authorList>
    </citation>
    <scope>NUCLEOTIDE SEQUENCE [LARGE SCALE GENOMIC DNA]</scope>
    <source>
        <strain evidence="4">ATCC BAA-613 / DSM 15670 / CCUG 46953 / JCM 12243 / WAL 16351</strain>
    </source>
</reference>